<accession>A0A844AM08</accession>
<dbReference type="PANTHER" id="PTHR40590:SF1">
    <property type="entry name" value="CYTOPLASMIC PROTEIN"/>
    <property type="match status" value="1"/>
</dbReference>
<dbReference type="PANTHER" id="PTHR40590">
    <property type="entry name" value="CYTOPLASMIC PROTEIN-RELATED"/>
    <property type="match status" value="1"/>
</dbReference>
<dbReference type="InterPro" id="IPR047111">
    <property type="entry name" value="YbaP-like"/>
</dbReference>
<gene>
    <name evidence="1" type="ORF">GG681_11465</name>
</gene>
<reference evidence="1 2" key="1">
    <citation type="submission" date="2019-10" db="EMBL/GenBank/DDBJ databases">
        <title>Epibacterium sp. nov., isolated from seawater.</title>
        <authorList>
            <person name="Zhang X."/>
            <person name="Li N."/>
        </authorList>
    </citation>
    <scope>NUCLEOTIDE SEQUENCE [LARGE SCALE GENOMIC DNA]</scope>
    <source>
        <strain evidence="1 2">SM1969</strain>
    </source>
</reference>
<name>A0A844AM08_9RHOB</name>
<evidence type="ECO:0000313" key="1">
    <source>
        <dbReference type="EMBL" id="MQY43260.1"/>
    </source>
</evidence>
<dbReference type="InterPro" id="IPR002816">
    <property type="entry name" value="TraB/PrgY/GumN_fam"/>
</dbReference>
<protein>
    <submittedName>
        <fullName evidence="1">TraB/GumN family protein</fullName>
    </submittedName>
</protein>
<sequence length="347" mass="38569">MKQLLRAVTKHLPRGLGLTSGVRLGLGLGLALQASVALANCTGIDYRNHLPTAVAEKLAKDMERTPFARGNHWVAQKDGQTLNIIGTMHSGDPRMARIMRKLRPVIAKADAVFFEVTASAVSDFQQDFIKNRNAFLLPNERTLADVLSAKGWAQFQAYAQNAGFDIRAVERLQPWAISTFLVQSNCRRLGFGVNRGLDDRIERFAIRKGIPIGALENVGDSVTVMARIPVRDQARILETDIALLLSNRPEDATPIEAYFDQSVWQAFLLQPWIVQHYVDTPPNELVRLDKLFNSALLTRRNREWITSLTNLPGERVVVAVGSAHLPGENGILNLLKQQGYTLSRAAF</sequence>
<evidence type="ECO:0000313" key="2">
    <source>
        <dbReference type="Proteomes" id="UP000436694"/>
    </source>
</evidence>
<proteinExistence type="predicted"/>
<organism evidence="1 2">
    <name type="scientific">Tritonibacter aquimaris</name>
    <dbReference type="NCBI Taxonomy" id="2663379"/>
    <lineage>
        <taxon>Bacteria</taxon>
        <taxon>Pseudomonadati</taxon>
        <taxon>Pseudomonadota</taxon>
        <taxon>Alphaproteobacteria</taxon>
        <taxon>Rhodobacterales</taxon>
        <taxon>Paracoccaceae</taxon>
        <taxon>Tritonibacter</taxon>
    </lineage>
</organism>
<dbReference type="CDD" id="cd14789">
    <property type="entry name" value="Tiki"/>
    <property type="match status" value="1"/>
</dbReference>
<dbReference type="AlphaFoldDB" id="A0A844AM08"/>
<comment type="caution">
    <text evidence="1">The sequence shown here is derived from an EMBL/GenBank/DDBJ whole genome shotgun (WGS) entry which is preliminary data.</text>
</comment>
<keyword evidence="2" id="KW-1185">Reference proteome</keyword>
<dbReference type="RefSeq" id="WP_153548148.1">
    <property type="nucleotide sequence ID" value="NZ_WIXK01000005.1"/>
</dbReference>
<dbReference type="Proteomes" id="UP000436694">
    <property type="component" value="Unassembled WGS sequence"/>
</dbReference>
<dbReference type="Pfam" id="PF01963">
    <property type="entry name" value="TraB_PrgY_gumN"/>
    <property type="match status" value="1"/>
</dbReference>
<dbReference type="EMBL" id="WIXK01000005">
    <property type="protein sequence ID" value="MQY43260.1"/>
    <property type="molecule type" value="Genomic_DNA"/>
</dbReference>